<dbReference type="PANTHER" id="PTHR46211:SF14">
    <property type="entry name" value="GLYCEROPHOSPHODIESTER PHOSPHODIESTERASE"/>
    <property type="match status" value="1"/>
</dbReference>
<organism evidence="2 3">
    <name type="scientific">Thermocladium modestius</name>
    <dbReference type="NCBI Taxonomy" id="62609"/>
    <lineage>
        <taxon>Archaea</taxon>
        <taxon>Thermoproteota</taxon>
        <taxon>Thermoprotei</taxon>
        <taxon>Thermoproteales</taxon>
        <taxon>Thermoproteaceae</taxon>
        <taxon>Thermocladium</taxon>
    </lineage>
</organism>
<dbReference type="OrthoDB" id="19020at2157"/>
<dbReference type="EMBL" id="BMNL01000002">
    <property type="protein sequence ID" value="GGP21006.1"/>
    <property type="molecule type" value="Genomic_DNA"/>
</dbReference>
<name>A0A830GWI1_9CREN</name>
<dbReference type="RefSeq" id="WP_188596439.1">
    <property type="nucleotide sequence ID" value="NZ_BMNL01000002.1"/>
</dbReference>
<dbReference type="InterPro" id="IPR017946">
    <property type="entry name" value="PLC-like_Pdiesterase_TIM-brl"/>
</dbReference>
<dbReference type="InterPro" id="IPR030395">
    <property type="entry name" value="GP_PDE_dom"/>
</dbReference>
<dbReference type="GO" id="GO:0006629">
    <property type="term" value="P:lipid metabolic process"/>
    <property type="evidence" value="ECO:0007669"/>
    <property type="project" value="InterPro"/>
</dbReference>
<evidence type="ECO:0000313" key="3">
    <source>
        <dbReference type="Proteomes" id="UP000610960"/>
    </source>
</evidence>
<dbReference type="SUPFAM" id="SSF51695">
    <property type="entry name" value="PLC-like phosphodiesterases"/>
    <property type="match status" value="1"/>
</dbReference>
<reference evidence="2" key="1">
    <citation type="journal article" date="2014" name="Int. J. Syst. Evol. Microbiol.">
        <title>Complete genome sequence of Corynebacterium casei LMG S-19264T (=DSM 44701T), isolated from a smear-ripened cheese.</title>
        <authorList>
            <consortium name="US DOE Joint Genome Institute (JGI-PGF)"/>
            <person name="Walter F."/>
            <person name="Albersmeier A."/>
            <person name="Kalinowski J."/>
            <person name="Ruckert C."/>
        </authorList>
    </citation>
    <scope>NUCLEOTIDE SEQUENCE</scope>
    <source>
        <strain evidence="2">JCM 10088</strain>
    </source>
</reference>
<dbReference type="Pfam" id="PF03009">
    <property type="entry name" value="GDPD"/>
    <property type="match status" value="1"/>
</dbReference>
<evidence type="ECO:0000313" key="2">
    <source>
        <dbReference type="EMBL" id="GGP21006.1"/>
    </source>
</evidence>
<dbReference type="PANTHER" id="PTHR46211">
    <property type="entry name" value="GLYCEROPHOSPHORYL DIESTER PHOSPHODIESTERASE"/>
    <property type="match status" value="1"/>
</dbReference>
<keyword evidence="3" id="KW-1185">Reference proteome</keyword>
<proteinExistence type="predicted"/>
<dbReference type="PROSITE" id="PS51704">
    <property type="entry name" value="GP_PDE"/>
    <property type="match status" value="1"/>
</dbReference>
<evidence type="ECO:0000259" key="1">
    <source>
        <dbReference type="PROSITE" id="PS51704"/>
    </source>
</evidence>
<reference evidence="2" key="2">
    <citation type="submission" date="2020-09" db="EMBL/GenBank/DDBJ databases">
        <authorList>
            <person name="Sun Q."/>
            <person name="Ohkuma M."/>
        </authorList>
    </citation>
    <scope>NUCLEOTIDE SEQUENCE</scope>
    <source>
        <strain evidence="2">JCM 10088</strain>
    </source>
</reference>
<dbReference type="GO" id="GO:0008081">
    <property type="term" value="F:phosphoric diester hydrolase activity"/>
    <property type="evidence" value="ECO:0007669"/>
    <property type="project" value="InterPro"/>
</dbReference>
<comment type="caution">
    <text evidence="2">The sequence shown here is derived from an EMBL/GenBank/DDBJ whole genome shotgun (WGS) entry which is preliminary data.</text>
</comment>
<gene>
    <name evidence="2" type="ORF">GCM10007981_11370</name>
</gene>
<dbReference type="Gene3D" id="3.20.20.190">
    <property type="entry name" value="Phosphatidylinositol (PI) phosphodiesterase"/>
    <property type="match status" value="1"/>
</dbReference>
<sequence>MLIYGHRGARGRAPENTIPSFSLAKEMGVDGVELDVHLTKDGEVVVMHDAAVDRTTNGSGLISRMTMEEVRRLDAGVKFGEKWAGTRVPTLGEVFSAIGRGIKYKVEIKRGSDFYPGIEEKVLDIIRKHGVDAQVISFDFDALERVRELDGGVELGLIFVGRIRWFIEPARRLEAQWLHASHELIDGKGVAEAHSMGLRVGAWTVNDAEAAAALAGMGVDDITSDYPDSIIAAIRKAGKTH</sequence>
<accession>A0A830GWI1</accession>
<dbReference type="Proteomes" id="UP000610960">
    <property type="component" value="Unassembled WGS sequence"/>
</dbReference>
<feature type="domain" description="GP-PDE" evidence="1">
    <location>
        <begin position="1"/>
        <end position="234"/>
    </location>
</feature>
<protein>
    <submittedName>
        <fullName evidence="2">Glycerophosphoryl diester phosphodiesterase</fullName>
    </submittedName>
</protein>
<dbReference type="AlphaFoldDB" id="A0A830GWI1"/>